<proteinExistence type="predicted"/>
<feature type="compositionally biased region" description="Polar residues" evidence="1">
    <location>
        <begin position="74"/>
        <end position="86"/>
    </location>
</feature>
<dbReference type="AlphaFoldDB" id="A0A3N0Z0B4"/>
<name>A0A3N0Z0B4_ANAGA</name>
<evidence type="ECO:0000313" key="2">
    <source>
        <dbReference type="EMBL" id="ROL51979.1"/>
    </source>
</evidence>
<keyword evidence="3" id="KW-1185">Reference proteome</keyword>
<protein>
    <submittedName>
        <fullName evidence="2">Uncharacterized protein</fullName>
    </submittedName>
</protein>
<dbReference type="EMBL" id="RJVU01017965">
    <property type="protein sequence ID" value="ROL51979.1"/>
    <property type="molecule type" value="Genomic_DNA"/>
</dbReference>
<evidence type="ECO:0000256" key="1">
    <source>
        <dbReference type="SAM" id="MobiDB-lite"/>
    </source>
</evidence>
<dbReference type="OrthoDB" id="8960108at2759"/>
<feature type="compositionally biased region" description="Polar residues" evidence="1">
    <location>
        <begin position="8"/>
        <end position="17"/>
    </location>
</feature>
<reference evidence="2 3" key="1">
    <citation type="submission" date="2018-10" db="EMBL/GenBank/DDBJ databases">
        <title>Genome assembly for a Yunnan-Guizhou Plateau 3E fish, Anabarilius grahami (Regan), and its evolutionary and genetic applications.</title>
        <authorList>
            <person name="Jiang W."/>
        </authorList>
    </citation>
    <scope>NUCLEOTIDE SEQUENCE [LARGE SCALE GENOMIC DNA]</scope>
    <source>
        <strain evidence="2">AG-KIZ</strain>
        <tissue evidence="2">Muscle</tissue>
    </source>
</reference>
<evidence type="ECO:0000313" key="3">
    <source>
        <dbReference type="Proteomes" id="UP000281406"/>
    </source>
</evidence>
<accession>A0A3N0Z0B4</accession>
<organism evidence="2 3">
    <name type="scientific">Anabarilius grahami</name>
    <name type="common">Kanglang fish</name>
    <name type="synonym">Barilius grahami</name>
    <dbReference type="NCBI Taxonomy" id="495550"/>
    <lineage>
        <taxon>Eukaryota</taxon>
        <taxon>Metazoa</taxon>
        <taxon>Chordata</taxon>
        <taxon>Craniata</taxon>
        <taxon>Vertebrata</taxon>
        <taxon>Euteleostomi</taxon>
        <taxon>Actinopterygii</taxon>
        <taxon>Neopterygii</taxon>
        <taxon>Teleostei</taxon>
        <taxon>Ostariophysi</taxon>
        <taxon>Cypriniformes</taxon>
        <taxon>Xenocyprididae</taxon>
        <taxon>Xenocypridinae</taxon>
        <taxon>Xenocypridinae incertae sedis</taxon>
        <taxon>Anabarilius</taxon>
    </lineage>
</organism>
<feature type="region of interest" description="Disordered" evidence="1">
    <location>
        <begin position="1"/>
        <end position="86"/>
    </location>
</feature>
<sequence>MELKGTFSDETVNTDPRMSQRAASPEASCVSVKSNKSMDYPLRFSDGTVTSDPRGEDQTSKTKTIQDQRCGRDQTFQDQNQTIESR</sequence>
<dbReference type="Proteomes" id="UP000281406">
    <property type="component" value="Unassembled WGS sequence"/>
</dbReference>
<feature type="compositionally biased region" description="Basic and acidic residues" evidence="1">
    <location>
        <begin position="53"/>
        <end position="72"/>
    </location>
</feature>
<comment type="caution">
    <text evidence="2">The sequence shown here is derived from an EMBL/GenBank/DDBJ whole genome shotgun (WGS) entry which is preliminary data.</text>
</comment>
<gene>
    <name evidence="2" type="ORF">DPX16_23471</name>
</gene>